<proteinExistence type="predicted"/>
<name>A0ABP3S640_9CAUL</name>
<dbReference type="Pfam" id="PF13401">
    <property type="entry name" value="AAA_22"/>
    <property type="match status" value="1"/>
</dbReference>
<dbReference type="InterPro" id="IPR049945">
    <property type="entry name" value="AAA_22"/>
</dbReference>
<dbReference type="InterPro" id="IPR027417">
    <property type="entry name" value="P-loop_NTPase"/>
</dbReference>
<dbReference type="EMBL" id="BAAAGA010000005">
    <property type="protein sequence ID" value="GAA0622687.1"/>
    <property type="molecule type" value="Genomic_DNA"/>
</dbReference>
<feature type="domain" description="ORC1/DEAH AAA+ ATPase" evidence="2">
    <location>
        <begin position="264"/>
        <end position="385"/>
    </location>
</feature>
<evidence type="ECO:0000256" key="1">
    <source>
        <dbReference type="SAM" id="MobiDB-lite"/>
    </source>
</evidence>
<organism evidence="3 4">
    <name type="scientific">Brevundimonas kwangchunensis</name>
    <dbReference type="NCBI Taxonomy" id="322163"/>
    <lineage>
        <taxon>Bacteria</taxon>
        <taxon>Pseudomonadati</taxon>
        <taxon>Pseudomonadota</taxon>
        <taxon>Alphaproteobacteria</taxon>
        <taxon>Caulobacterales</taxon>
        <taxon>Caulobacteraceae</taxon>
        <taxon>Brevundimonas</taxon>
    </lineage>
</organism>
<comment type="caution">
    <text evidence="3">The sequence shown here is derived from an EMBL/GenBank/DDBJ whole genome shotgun (WGS) entry which is preliminary data.</text>
</comment>
<dbReference type="SUPFAM" id="SSF52540">
    <property type="entry name" value="P-loop containing nucleoside triphosphate hydrolases"/>
    <property type="match status" value="1"/>
</dbReference>
<evidence type="ECO:0000259" key="2">
    <source>
        <dbReference type="Pfam" id="PF13401"/>
    </source>
</evidence>
<dbReference type="Proteomes" id="UP001501352">
    <property type="component" value="Unassembled WGS sequence"/>
</dbReference>
<reference evidence="4" key="1">
    <citation type="journal article" date="2019" name="Int. J. Syst. Evol. Microbiol.">
        <title>The Global Catalogue of Microorganisms (GCM) 10K type strain sequencing project: providing services to taxonomists for standard genome sequencing and annotation.</title>
        <authorList>
            <consortium name="The Broad Institute Genomics Platform"/>
            <consortium name="The Broad Institute Genome Sequencing Center for Infectious Disease"/>
            <person name="Wu L."/>
            <person name="Ma J."/>
        </authorList>
    </citation>
    <scope>NUCLEOTIDE SEQUENCE [LARGE SCALE GENOMIC DNA]</scope>
    <source>
        <strain evidence="4">JCM 12928</strain>
    </source>
</reference>
<evidence type="ECO:0000313" key="4">
    <source>
        <dbReference type="Proteomes" id="UP001501352"/>
    </source>
</evidence>
<sequence>MGHNLKTAGIIRAGFEYQDLVATETLLNYYREPDRYQWVQVESTDPAFKAVDDVVACRQDGRFEVTQVKFAADPDNPDTSLCWEWLLTHKARGKSLLRHWSDSVAPLVTDGRLAFARLKTDRKPDSEFAKCLIGNRVSYSKIPAETRKRVVDQLGSAANAKLFFQNFDFIHSQPHVDDLDQQLWDRISSDTDPAGWAFFQKQVRLWSINKGLPKPDGKIKHLHLRHAFAVESAKPIAQGFKVPADYQIPDQGFADSFADRVLNNDGATVLWAPPGRGKSTFLSKFKAAIDPEKTVCIRHHYFLSLDDRSEARFFFQAIARSFEAQLDELIPDLDVKRQSVGDMLTMATQRVVGDGKRLVVIIDGLDHVWREGQSRLDTEELFNTLLPVIPGMHVVVGTQKIAEEHLPAKLLRAAPVDGWWELPLMNRAAVRGWITEKYKSGRLNLRRWHHEPEIKALNAVSDAFFELSAGLPLHLIYSFEAVSRDGEEVSPEIVQALPSCPSGDIRDYYATFLTRLSPRGRVILHVLAGLDFAPPPFAIADCLGNDEASIVARSEISHLLDYRELEVRPFHGSLFAYLHERPEHLTTFLDHSQPTLEWLRDKAPDYWRQTWLWVTEAKRGDADNLIAKPDRAWAVQYVSAGYPIDNLVAVYDHAERAAFNRFDLASLARLRLQKIRAINGPEFQTDDFSRLWATAASLNGDGYAWGLLRADLARLPAKMLPPLVRMTTGGQRYGVADRAIEELNGRITRSGANGSSGDRQAELAEAIVSVVGNAGRADVKRVLSFCKRAAHPDHLLAAYAQSARLVGDHASVFAAGRAFGGRELAREVFISLCVEGLAPNSQDKLKSRDHPAIRCLAIVKGDKLRGSSVGRDLSTLFSAADGPETRFQIDIRGMAYTTFMSALASALQGKSVNNWARIPSYAADSWLAGSIRAFEKLAGSIAARWLQDRQWPTLDDVFGGFDASADYGRGFDAQNRFIAIRLALIDAAFDIALIGRAIDGSSVIDAAALAAARSSDFWLDELWLEQLAKQRVAIHDQACFEHFADAYGNSIDQQVSVINERTINWSNLAMAALDHGSDIQASHAVQKAVEGIFAYGWRKDPFADEILDVLDMLIEAGEEGLKSTLLDLAGAFHEITDYTDGDGTNHIRGSYYELIAKHFPDKVGPIVNALIDDEEWRYVEDLYKKALSLPLAQTDAGAALATTYIMPTEHAALEKLTPAPAALDEVERKLGRNNANPKNRDRYSSSGSSSASETPADPPKIEDFPPGELKELLAERSRLHIYDRSGVRDWLAHWDKEGRGREALDDLQAIISETRLHLDLESGLDQAAEMAAKLDGRTRAFDWIVRAHVVRYGWQTYWTSSSEAEARLDVVARDYKSRWKDFVRQTMKPAIDLRESQNGIVVPFTRLVYLLIALGEMELAKAHADAMISAFKAEVSNLPLGTPAWA</sequence>
<accession>A0ABP3S640</accession>
<dbReference type="Gene3D" id="3.40.50.300">
    <property type="entry name" value="P-loop containing nucleotide triphosphate hydrolases"/>
    <property type="match status" value="1"/>
</dbReference>
<feature type="region of interest" description="Disordered" evidence="1">
    <location>
        <begin position="1229"/>
        <end position="1266"/>
    </location>
</feature>
<protein>
    <recommendedName>
        <fullName evidence="2">ORC1/DEAH AAA+ ATPase domain-containing protein</fullName>
    </recommendedName>
</protein>
<gene>
    <name evidence="3" type="ORF">GCM10009422_18330</name>
</gene>
<keyword evidence="4" id="KW-1185">Reference proteome</keyword>
<evidence type="ECO:0000313" key="3">
    <source>
        <dbReference type="EMBL" id="GAA0622687.1"/>
    </source>
</evidence>